<evidence type="ECO:0000256" key="2">
    <source>
        <dbReference type="RuleBase" id="RU003876"/>
    </source>
</evidence>
<dbReference type="InterPro" id="IPR002164">
    <property type="entry name" value="NAP_family"/>
</dbReference>
<dbReference type="GO" id="GO:0005634">
    <property type="term" value="C:nucleus"/>
    <property type="evidence" value="ECO:0007669"/>
    <property type="project" value="InterPro"/>
</dbReference>
<evidence type="ECO:0000256" key="1">
    <source>
        <dbReference type="ARBA" id="ARBA00009947"/>
    </source>
</evidence>
<dbReference type="Gene3D" id="3.30.1120.90">
    <property type="entry name" value="Nucleosome assembly protein"/>
    <property type="match status" value="1"/>
</dbReference>
<dbReference type="SUPFAM" id="SSF143113">
    <property type="entry name" value="NAP-like"/>
    <property type="match status" value="1"/>
</dbReference>
<gene>
    <name evidence="3" type="ORF">O9G_000369</name>
    <name evidence="4" type="ORF">ROZALSC1DRAFT_27826</name>
</gene>
<sequence length="221" mass="26127">MEGEAIKHLEEFEKIEDQLTALDEEHFKQASQLEFDFFQKRQPLYESRRELIKDIEDFWPTVIQNHQLGLLCSQEDMEVISYMKDLIIEKKKINHLKVSFVFNENPFFSNEKLEKEYTFAEEDFEDAEPTDVQITEINWKEGQNLIQKLSASGSSGKEKESCTHGCSHDHHDDPHSFFEWFESKEAHIARLIAEDMYPNAFNYFAGRIDEEDEEFGDLEVE</sequence>
<reference evidence="6" key="2">
    <citation type="journal article" date="2018" name="Nat. Microbiol.">
        <title>Leveraging single-cell genomics to expand the fungal tree of life.</title>
        <authorList>
            <person name="Ahrendt S.R."/>
            <person name="Quandt C.A."/>
            <person name="Ciobanu D."/>
            <person name="Clum A."/>
            <person name="Salamov A."/>
            <person name="Andreopoulos B."/>
            <person name="Cheng J.F."/>
            <person name="Woyke T."/>
            <person name="Pelin A."/>
            <person name="Henrissat B."/>
            <person name="Reynolds N.K."/>
            <person name="Benny G.L."/>
            <person name="Smith M.E."/>
            <person name="James T.Y."/>
            <person name="Grigoriev I.V."/>
        </authorList>
    </citation>
    <scope>NUCLEOTIDE SEQUENCE [LARGE SCALE GENOMIC DNA]</scope>
    <source>
        <strain evidence="6">CSF55</strain>
    </source>
</reference>
<dbReference type="OMA" id="WPVALMN"/>
<organism evidence="3 5">
    <name type="scientific">Rozella allomycis (strain CSF55)</name>
    <dbReference type="NCBI Taxonomy" id="988480"/>
    <lineage>
        <taxon>Eukaryota</taxon>
        <taxon>Fungi</taxon>
        <taxon>Fungi incertae sedis</taxon>
        <taxon>Cryptomycota</taxon>
        <taxon>Cryptomycota incertae sedis</taxon>
        <taxon>Rozella</taxon>
    </lineage>
</organism>
<accession>A0A075AYK2</accession>
<keyword evidence="5" id="KW-1185">Reference proteome</keyword>
<dbReference type="Pfam" id="PF00956">
    <property type="entry name" value="NAP"/>
    <property type="match status" value="1"/>
</dbReference>
<dbReference type="STRING" id="988480.A0A075AYK2"/>
<dbReference type="InterPro" id="IPR037231">
    <property type="entry name" value="NAP-like_sf"/>
</dbReference>
<proteinExistence type="inferred from homology"/>
<dbReference type="PANTHER" id="PTHR11875">
    <property type="entry name" value="TESTIS-SPECIFIC Y-ENCODED PROTEIN"/>
    <property type="match status" value="1"/>
</dbReference>
<dbReference type="EMBL" id="KE561047">
    <property type="protein sequence ID" value="EPZ33594.1"/>
    <property type="molecule type" value="Genomic_DNA"/>
</dbReference>
<comment type="similarity">
    <text evidence="1 2">Belongs to the nucleosome assembly protein (NAP) family.</text>
</comment>
<protein>
    <submittedName>
        <fullName evidence="3">Nucleosome assembly protein (NAP) domain-containing protein</fullName>
    </submittedName>
</protein>
<dbReference type="EMBL" id="ML005029">
    <property type="protein sequence ID" value="RKP20712.1"/>
    <property type="molecule type" value="Genomic_DNA"/>
</dbReference>
<evidence type="ECO:0000313" key="6">
    <source>
        <dbReference type="Proteomes" id="UP000281549"/>
    </source>
</evidence>
<dbReference type="HOGENOM" id="CLU_1251295_0_0_1"/>
<dbReference type="GO" id="GO:0006334">
    <property type="term" value="P:nucleosome assembly"/>
    <property type="evidence" value="ECO:0007669"/>
    <property type="project" value="InterPro"/>
</dbReference>
<evidence type="ECO:0000313" key="3">
    <source>
        <dbReference type="EMBL" id="EPZ33594.1"/>
    </source>
</evidence>
<dbReference type="AlphaFoldDB" id="A0A075AYK2"/>
<dbReference type="Gene3D" id="1.20.5.1500">
    <property type="match status" value="1"/>
</dbReference>
<reference evidence="4" key="3">
    <citation type="submission" date="2018-08" db="EMBL/GenBank/DDBJ databases">
        <title>Leveraging single-cell genomics to expand the Fungal Tree of Life.</title>
        <authorList>
            <consortium name="DOE Joint Genome Institute"/>
            <person name="Ahrendt S.R."/>
            <person name="Quandt C.A."/>
            <person name="Ciobanu D."/>
            <person name="Clum A."/>
            <person name="Salamov A."/>
            <person name="Andreopoulos B."/>
            <person name="Cheng J.-F."/>
            <person name="Woyke T."/>
            <person name="Pelin A."/>
            <person name="Henrissat B."/>
            <person name="Reynolds N."/>
            <person name="Benny G.L."/>
            <person name="Smith M.E."/>
            <person name="James T.Y."/>
            <person name="Grigoriev I.V."/>
        </authorList>
    </citation>
    <scope>NUCLEOTIDE SEQUENCE</scope>
    <source>
        <strain evidence="4">CSF55</strain>
    </source>
</reference>
<dbReference type="Proteomes" id="UP000281549">
    <property type="component" value="Unassembled WGS sequence"/>
</dbReference>
<name>A0A075AYK2_ROZAC</name>
<evidence type="ECO:0000313" key="5">
    <source>
        <dbReference type="Proteomes" id="UP000030755"/>
    </source>
</evidence>
<reference evidence="3 5" key="1">
    <citation type="journal article" date="2013" name="Curr. Biol.">
        <title>Shared signatures of parasitism and phylogenomics unite Cryptomycota and microsporidia.</title>
        <authorList>
            <person name="James T.Y."/>
            <person name="Pelin A."/>
            <person name="Bonen L."/>
            <person name="Ahrendt S."/>
            <person name="Sain D."/>
            <person name="Corradi N."/>
            <person name="Stajich J.E."/>
        </authorList>
    </citation>
    <scope>NUCLEOTIDE SEQUENCE [LARGE SCALE GENOMIC DNA]</scope>
    <source>
        <strain evidence="3 5">CSF55</strain>
        <strain evidence="3 5">CSF55</strain>
    </source>
</reference>
<dbReference type="Proteomes" id="UP000030755">
    <property type="component" value="Unassembled WGS sequence"/>
</dbReference>
<evidence type="ECO:0000313" key="4">
    <source>
        <dbReference type="EMBL" id="RKP20712.1"/>
    </source>
</evidence>
<dbReference type="OrthoDB" id="19419at2759"/>